<dbReference type="OrthoDB" id="415825at2759"/>
<keyword evidence="4" id="KW-1133">Transmembrane helix</keyword>
<dbReference type="EC" id="1.3.1.72" evidence="2"/>
<gene>
    <name evidence="8" type="ORF">N0V87_007861</name>
</gene>
<dbReference type="Proteomes" id="UP001140562">
    <property type="component" value="Unassembled WGS sequence"/>
</dbReference>
<evidence type="ECO:0000256" key="5">
    <source>
        <dbReference type="ARBA" id="ARBA00023002"/>
    </source>
</evidence>
<keyword evidence="6" id="KW-0472">Membrane</keyword>
<keyword evidence="5" id="KW-0560">Oxidoreductase</keyword>
<evidence type="ECO:0000313" key="8">
    <source>
        <dbReference type="EMBL" id="KAJ4333132.1"/>
    </source>
</evidence>
<proteinExistence type="predicted"/>
<keyword evidence="9" id="KW-1185">Reference proteome</keyword>
<dbReference type="InterPro" id="IPR036318">
    <property type="entry name" value="FAD-bd_PCMH-like_sf"/>
</dbReference>
<dbReference type="GO" id="GO:0005737">
    <property type="term" value="C:cytoplasm"/>
    <property type="evidence" value="ECO:0007669"/>
    <property type="project" value="TreeGrafter"/>
</dbReference>
<dbReference type="Gene3D" id="3.30.465.10">
    <property type="match status" value="1"/>
</dbReference>
<dbReference type="AlphaFoldDB" id="A0A9W8WU36"/>
<dbReference type="InterPro" id="IPR040165">
    <property type="entry name" value="Diminuto-like"/>
</dbReference>
<dbReference type="PROSITE" id="PS51387">
    <property type="entry name" value="FAD_PCMH"/>
    <property type="match status" value="1"/>
</dbReference>
<dbReference type="GO" id="GO:0071949">
    <property type="term" value="F:FAD binding"/>
    <property type="evidence" value="ECO:0007669"/>
    <property type="project" value="InterPro"/>
</dbReference>
<evidence type="ECO:0000256" key="4">
    <source>
        <dbReference type="ARBA" id="ARBA00022989"/>
    </source>
</evidence>
<dbReference type="InterPro" id="IPR016169">
    <property type="entry name" value="FAD-bd_PCMH_sub2"/>
</dbReference>
<dbReference type="InterPro" id="IPR006094">
    <property type="entry name" value="Oxid_FAD_bind_N"/>
</dbReference>
<sequence>MEEHKTTVATLASQVKQFSTSRTPFRIYHGSTLSTRHSPRQRNQIIDVSSLNHVLKFDRSKKTVLVEPNVPMDQLVDATLQHGFLPKVVMELPNITVGGGQVTYVQDADETLTYSFAGTSGESSSFRYGLFDRTVRGVEVILGNGDIVWASAEEHRDLFFTAAGSCGSLGVITLLELELIDAKTHVELEYIPVGNTDEAVKQLKQYQQQSDVAYMDGILYSPASGVIMIGRLTNQAPSGRIQRFDRASDPWFYMHAETILKSLAQTSQAFGRPTTHKEYVPVKTYLFRYDRGVFWSGLRAFKYFVTPFNALTRYLLDPFMYSRTMVHALHRSGIAAQTIIQDFAVPYASASEFVEWTDERTGIWPLWLCPVKSAPLDERSFSQGNNIKDDILLDVGIWDMGPKDSHAFIKLNRDFEQKVTELGGMKCLYAHAYYTEQEFWDIYDKDKYMELRERYHAESLPSVYDKVKVDLQGVADGALQKRELRWGEWAYKTFWDIWPLGGLYGVASATKGFWVKSDFLLKK</sequence>
<evidence type="ECO:0000256" key="2">
    <source>
        <dbReference type="ARBA" id="ARBA00012405"/>
    </source>
</evidence>
<evidence type="ECO:0000256" key="3">
    <source>
        <dbReference type="ARBA" id="ARBA00022692"/>
    </source>
</evidence>
<dbReference type="GO" id="GO:0000246">
    <property type="term" value="F:Delta24(24-1) sterol reductase activity"/>
    <property type="evidence" value="ECO:0007669"/>
    <property type="project" value="TreeGrafter"/>
</dbReference>
<dbReference type="GO" id="GO:0016020">
    <property type="term" value="C:membrane"/>
    <property type="evidence" value="ECO:0007669"/>
    <property type="project" value="UniProtKB-SubCell"/>
</dbReference>
<accession>A0A9W8WU36</accession>
<dbReference type="PANTHER" id="PTHR10801">
    <property type="entry name" value="24-DEHYDROCHOLESTEROL REDUCTASE"/>
    <property type="match status" value="1"/>
</dbReference>
<evidence type="ECO:0000256" key="6">
    <source>
        <dbReference type="ARBA" id="ARBA00023136"/>
    </source>
</evidence>
<dbReference type="InterPro" id="IPR016166">
    <property type="entry name" value="FAD-bd_PCMH"/>
</dbReference>
<dbReference type="EMBL" id="JAPEUV010000101">
    <property type="protein sequence ID" value="KAJ4333132.1"/>
    <property type="molecule type" value="Genomic_DNA"/>
</dbReference>
<evidence type="ECO:0000256" key="1">
    <source>
        <dbReference type="ARBA" id="ARBA00004167"/>
    </source>
</evidence>
<feature type="domain" description="FAD-binding PCMH-type" evidence="7">
    <location>
        <begin position="1"/>
        <end position="182"/>
    </location>
</feature>
<protein>
    <recommendedName>
        <fullName evidence="2">Delta(24)-sterol reductase</fullName>
        <ecNumber evidence="2">1.3.1.72</ecNumber>
    </recommendedName>
</protein>
<evidence type="ECO:0000259" key="7">
    <source>
        <dbReference type="PROSITE" id="PS51387"/>
    </source>
</evidence>
<reference evidence="8" key="1">
    <citation type="submission" date="2022-10" db="EMBL/GenBank/DDBJ databases">
        <title>Tapping the CABI collections for fungal endophytes: first genome assemblies for Collariella, Neodidymelliopsis, Ascochyta clinopodiicola, Didymella pomorum, Didymosphaeria variabile, Neocosmospora piperis and Neocucurbitaria cava.</title>
        <authorList>
            <person name="Hill R."/>
        </authorList>
    </citation>
    <scope>NUCLEOTIDE SEQUENCE</scope>
    <source>
        <strain evidence="8">IMI 360193</strain>
    </source>
</reference>
<dbReference type="GO" id="GO:0050614">
    <property type="term" value="F:Delta24-sterol reductase activity"/>
    <property type="evidence" value="ECO:0007669"/>
    <property type="project" value="UniProtKB-EC"/>
</dbReference>
<keyword evidence="3" id="KW-0812">Transmembrane</keyword>
<dbReference type="Pfam" id="PF01565">
    <property type="entry name" value="FAD_binding_4"/>
    <property type="match status" value="1"/>
</dbReference>
<name>A0A9W8WU36_9PLEO</name>
<organism evidence="8 9">
    <name type="scientific">Didymella glomerata</name>
    <dbReference type="NCBI Taxonomy" id="749621"/>
    <lineage>
        <taxon>Eukaryota</taxon>
        <taxon>Fungi</taxon>
        <taxon>Dikarya</taxon>
        <taxon>Ascomycota</taxon>
        <taxon>Pezizomycotina</taxon>
        <taxon>Dothideomycetes</taxon>
        <taxon>Pleosporomycetidae</taxon>
        <taxon>Pleosporales</taxon>
        <taxon>Pleosporineae</taxon>
        <taxon>Didymellaceae</taxon>
        <taxon>Didymella</taxon>
    </lineage>
</organism>
<evidence type="ECO:0000313" key="9">
    <source>
        <dbReference type="Proteomes" id="UP001140562"/>
    </source>
</evidence>
<dbReference type="GO" id="GO:0008202">
    <property type="term" value="P:steroid metabolic process"/>
    <property type="evidence" value="ECO:0007669"/>
    <property type="project" value="TreeGrafter"/>
</dbReference>
<dbReference type="SUPFAM" id="SSF56176">
    <property type="entry name" value="FAD-binding/transporter-associated domain-like"/>
    <property type="match status" value="1"/>
</dbReference>
<comment type="caution">
    <text evidence="8">The sequence shown here is derived from an EMBL/GenBank/DDBJ whole genome shotgun (WGS) entry which is preliminary data.</text>
</comment>
<comment type="subcellular location">
    <subcellularLocation>
        <location evidence="1">Membrane</location>
        <topology evidence="1">Single-pass membrane protein</topology>
    </subcellularLocation>
</comment>
<dbReference type="PANTHER" id="PTHR10801:SF0">
    <property type="entry name" value="DELTA(24)-STEROL REDUCTASE"/>
    <property type="match status" value="1"/>
</dbReference>